<evidence type="ECO:0000256" key="1">
    <source>
        <dbReference type="ARBA" id="ARBA00000375"/>
    </source>
</evidence>
<keyword evidence="10" id="KW-0732">Signal</keyword>
<evidence type="ECO:0000256" key="6">
    <source>
        <dbReference type="ARBA" id="ARBA00023295"/>
    </source>
</evidence>
<dbReference type="STRING" id="1314773.A0A3N2PQF9"/>
<dbReference type="Gene3D" id="2.115.10.20">
    <property type="entry name" value="Glycosyl hydrolase domain, family 43"/>
    <property type="match status" value="1"/>
</dbReference>
<dbReference type="EMBL" id="ML119058">
    <property type="protein sequence ID" value="ROT36749.1"/>
    <property type="molecule type" value="Genomic_DNA"/>
</dbReference>
<evidence type="ECO:0000256" key="3">
    <source>
        <dbReference type="ARBA" id="ARBA00009865"/>
    </source>
</evidence>
<dbReference type="UniPathway" id="UPA00667"/>
<evidence type="ECO:0000256" key="4">
    <source>
        <dbReference type="ARBA" id="ARBA00012586"/>
    </source>
</evidence>
<dbReference type="GO" id="GO:0046558">
    <property type="term" value="F:arabinan endo-1,5-alpha-L-arabinosidase activity"/>
    <property type="evidence" value="ECO:0007669"/>
    <property type="project" value="UniProtKB-EC"/>
</dbReference>
<comment type="similarity">
    <text evidence="3 7">Belongs to the glycosyl hydrolase 43 family.</text>
</comment>
<evidence type="ECO:0000313" key="12">
    <source>
        <dbReference type="Proteomes" id="UP000272025"/>
    </source>
</evidence>
<dbReference type="PIRSF" id="PIRSF026534">
    <property type="entry name" value="Endo_alpha-L-arabinosidase"/>
    <property type="match status" value="1"/>
</dbReference>
<accession>A0A3N2PQF9</accession>
<feature type="chain" id="PRO_5018079989" description="Arabinan endo-1,5-alpha-L-arabinosidase" evidence="10">
    <location>
        <begin position="23"/>
        <end position="338"/>
    </location>
</feature>
<evidence type="ECO:0000313" key="11">
    <source>
        <dbReference type="EMBL" id="ROT36749.1"/>
    </source>
</evidence>
<dbReference type="PANTHER" id="PTHR43301">
    <property type="entry name" value="ARABINAN ENDO-1,5-ALPHA-L-ARABINOSIDASE"/>
    <property type="match status" value="1"/>
</dbReference>
<evidence type="ECO:0000256" key="5">
    <source>
        <dbReference type="ARBA" id="ARBA00022801"/>
    </source>
</evidence>
<reference evidence="11 12" key="1">
    <citation type="journal article" date="2018" name="Mol. Ecol.">
        <title>The obligate alkalophilic soda-lake fungus Sodiomyces alkalinus has shifted to a protein diet.</title>
        <authorList>
            <person name="Grum-Grzhimaylo A.A."/>
            <person name="Falkoski D.L."/>
            <person name="van den Heuvel J."/>
            <person name="Valero-Jimenez C.A."/>
            <person name="Min B."/>
            <person name="Choi I.G."/>
            <person name="Lipzen A."/>
            <person name="Daum C.G."/>
            <person name="Aanen D.K."/>
            <person name="Tsang A."/>
            <person name="Henrissat B."/>
            <person name="Bilanenko E.N."/>
            <person name="de Vries R.P."/>
            <person name="van Kan J.A.L."/>
            <person name="Grigoriev I.V."/>
            <person name="Debets A.J.M."/>
        </authorList>
    </citation>
    <scope>NUCLEOTIDE SEQUENCE [LARGE SCALE GENOMIC DNA]</scope>
    <source>
        <strain evidence="11 12">F11</strain>
    </source>
</reference>
<evidence type="ECO:0000256" key="10">
    <source>
        <dbReference type="SAM" id="SignalP"/>
    </source>
</evidence>
<feature type="active site" description="Proton acceptor" evidence="8">
    <location>
        <position position="48"/>
    </location>
</feature>
<comment type="pathway">
    <text evidence="2 7">Glycan metabolism; L-arabinan degradation.</text>
</comment>
<evidence type="ECO:0000256" key="7">
    <source>
        <dbReference type="PIRNR" id="PIRNR026534"/>
    </source>
</evidence>
<keyword evidence="12" id="KW-1185">Reference proteome</keyword>
<dbReference type="RefSeq" id="XP_028464555.1">
    <property type="nucleotide sequence ID" value="XM_028608281.1"/>
</dbReference>
<dbReference type="EC" id="3.2.1.99" evidence="4 7"/>
<dbReference type="InterPro" id="IPR016840">
    <property type="entry name" value="Glyco_hydro_43_endo_a_Ara-ase"/>
</dbReference>
<evidence type="ECO:0000256" key="8">
    <source>
        <dbReference type="PIRSR" id="PIRSR606710-1"/>
    </source>
</evidence>
<dbReference type="AlphaFoldDB" id="A0A3N2PQF9"/>
<sequence>MKLITVISTLLAIAIPSIGVAGQPGLALGSTTYPNPGICTGTCVNTHDPFIVRRSDGVYFRFSTSGRVTIHTASAITGPWTYQGAALPGGSTIDLEGNQDLWAPDVIQVDNTYYLYYSVSTFGSQTSAIGVAQSSTLDAGSWTDLGSTGIDSDPASEPYNAIDANLIRAAGGQYYMTFGSYWAGIHQVAMRNPPTQTAPGSVPYQIVSDPVSRNVEGATLFPRNGFYYLFYSKGFCCRYDQERPPPGGEYRVLVCRSESPAGNFVDRNGTSCTQGGGTVVLESHGFVYGPGGQGVYLDPQLGPVLYYHYLDTRIGYADRQKQFGWNRIDFSSGWPVLY</sequence>
<dbReference type="GO" id="GO:0031222">
    <property type="term" value="P:arabinan catabolic process"/>
    <property type="evidence" value="ECO:0007669"/>
    <property type="project" value="UniProtKB-UniPathway"/>
</dbReference>
<dbReference type="PANTHER" id="PTHR43301:SF3">
    <property type="entry name" value="ARABINAN ENDO-1,5-ALPHA-L-ARABINOSIDASE A-RELATED"/>
    <property type="match status" value="1"/>
</dbReference>
<keyword evidence="6 7" id="KW-0326">Glycosidase</keyword>
<feature type="signal peptide" evidence="10">
    <location>
        <begin position="1"/>
        <end position="22"/>
    </location>
</feature>
<evidence type="ECO:0000256" key="2">
    <source>
        <dbReference type="ARBA" id="ARBA00004834"/>
    </source>
</evidence>
<dbReference type="InterPro" id="IPR023296">
    <property type="entry name" value="Glyco_hydro_beta-prop_sf"/>
</dbReference>
<organism evidence="11 12">
    <name type="scientific">Sodiomyces alkalinus (strain CBS 110278 / VKM F-3762 / F11)</name>
    <name type="common">Alkaliphilic filamentous fungus</name>
    <dbReference type="NCBI Taxonomy" id="1314773"/>
    <lineage>
        <taxon>Eukaryota</taxon>
        <taxon>Fungi</taxon>
        <taxon>Dikarya</taxon>
        <taxon>Ascomycota</taxon>
        <taxon>Pezizomycotina</taxon>
        <taxon>Sordariomycetes</taxon>
        <taxon>Hypocreomycetidae</taxon>
        <taxon>Glomerellales</taxon>
        <taxon>Plectosphaerellaceae</taxon>
        <taxon>Sodiomyces</taxon>
    </lineage>
</organism>
<dbReference type="CDD" id="cd18831">
    <property type="entry name" value="GH43_AnAbnA-like"/>
    <property type="match status" value="1"/>
</dbReference>
<proteinExistence type="inferred from homology"/>
<dbReference type="SUPFAM" id="SSF75005">
    <property type="entry name" value="Arabinanase/levansucrase/invertase"/>
    <property type="match status" value="1"/>
</dbReference>
<dbReference type="InterPro" id="IPR050727">
    <property type="entry name" value="GH43_arabinanases"/>
</dbReference>
<comment type="catalytic activity">
    <reaction evidence="1 7">
        <text>Endohydrolysis of (1-&gt;5)-alpha-arabinofuranosidic linkages in (1-&gt;5)-arabinans.</text>
        <dbReference type="EC" id="3.2.1.99"/>
    </reaction>
</comment>
<evidence type="ECO:0000256" key="9">
    <source>
        <dbReference type="PIRSR" id="PIRSR606710-2"/>
    </source>
</evidence>
<dbReference type="GeneID" id="39576759"/>
<feature type="active site" description="Proton donor" evidence="8">
    <location>
        <position position="216"/>
    </location>
</feature>
<dbReference type="OrthoDB" id="195678at2759"/>
<dbReference type="Proteomes" id="UP000272025">
    <property type="component" value="Unassembled WGS sequence"/>
</dbReference>
<keyword evidence="5 7" id="KW-0378">Hydrolase</keyword>
<protein>
    <recommendedName>
        <fullName evidence="4 7">Arabinan endo-1,5-alpha-L-arabinosidase</fullName>
        <ecNumber evidence="4 7">3.2.1.99</ecNumber>
    </recommendedName>
</protein>
<name>A0A3N2PQF9_SODAK</name>
<dbReference type="Pfam" id="PF04616">
    <property type="entry name" value="Glyco_hydro_43"/>
    <property type="match status" value="1"/>
</dbReference>
<gene>
    <name evidence="11" type="ORF">SODALDRAFT_281366</name>
</gene>
<dbReference type="InterPro" id="IPR006710">
    <property type="entry name" value="Glyco_hydro_43"/>
</dbReference>
<feature type="site" description="Important for catalytic activity, responsible for pKa modulation of the active site Glu and correct orientation of both the proton donor and substrate" evidence="9">
    <location>
        <position position="163"/>
    </location>
</feature>